<dbReference type="InterPro" id="IPR001025">
    <property type="entry name" value="BAH_dom"/>
</dbReference>
<dbReference type="Gene3D" id="3.30.40.10">
    <property type="entry name" value="Zinc/RING finger domain, C3HC4 (zinc finger)"/>
    <property type="match status" value="1"/>
</dbReference>
<dbReference type="PANTHER" id="PTHR46364">
    <property type="entry name" value="OS08G0421900 PROTEIN"/>
    <property type="match status" value="1"/>
</dbReference>
<dbReference type="SUPFAM" id="SSF57903">
    <property type="entry name" value="FYVE/PHD zinc finger"/>
    <property type="match status" value="1"/>
</dbReference>
<dbReference type="AlphaFoldDB" id="A0AAJ0GCU7"/>
<evidence type="ECO:0000259" key="2">
    <source>
        <dbReference type="PROSITE" id="PS51038"/>
    </source>
</evidence>
<name>A0AAJ0GCU7_9PEZI</name>
<accession>A0AAJ0GCU7</accession>
<evidence type="ECO:0000313" key="4">
    <source>
        <dbReference type="Proteomes" id="UP001271007"/>
    </source>
</evidence>
<keyword evidence="4" id="KW-1185">Reference proteome</keyword>
<feature type="region of interest" description="Disordered" evidence="1">
    <location>
        <begin position="1"/>
        <end position="49"/>
    </location>
</feature>
<comment type="caution">
    <text evidence="3">The sequence shown here is derived from an EMBL/GenBank/DDBJ whole genome shotgun (WGS) entry which is preliminary data.</text>
</comment>
<dbReference type="CDD" id="cd04370">
    <property type="entry name" value="BAH"/>
    <property type="match status" value="1"/>
</dbReference>
<dbReference type="PROSITE" id="PS51038">
    <property type="entry name" value="BAH"/>
    <property type="match status" value="1"/>
</dbReference>
<dbReference type="Gene3D" id="2.30.30.490">
    <property type="match status" value="1"/>
</dbReference>
<dbReference type="InterPro" id="IPR013083">
    <property type="entry name" value="Znf_RING/FYVE/PHD"/>
</dbReference>
<sequence>MVRTKQTGKPKLNGTPNGTPTNKKVPPPAPESTIKSPSQPAELSDSDRQKLTSWLDKLEKPFSITTAPISKKRKRESSTLQTQTDLFEPRLDIQYEVKPRQSWEVLRRYRKFTVGQESIAVGQSILVKHDTSEEAKIDIAAQWKGQVLEVRALDPEHVYIRVAWLNRPEDLPGGRKSYHGKNELIPTNQMDVIDAMSVNGKLEVGHWEEKDDDSMLPMEDQYFWRQTLDYGNMKTFSKLRHICIDKAPQNPDEMIIQCENKDCRKWLHVKCIAEAAVEEAAGEKKKAKKTKPNPVAVSAKSSAVAIAEKNSYRAEIFIKGLPASGDSFPAGSTEISITAPGGEMKSKEMCCLFCGVGIE</sequence>
<dbReference type="InterPro" id="IPR011011">
    <property type="entry name" value="Znf_FYVE_PHD"/>
</dbReference>
<evidence type="ECO:0000256" key="1">
    <source>
        <dbReference type="SAM" id="MobiDB-lite"/>
    </source>
</evidence>
<reference evidence="3" key="1">
    <citation type="submission" date="2023-04" db="EMBL/GenBank/DDBJ databases">
        <title>Black Yeasts Isolated from many extreme environments.</title>
        <authorList>
            <person name="Coleine C."/>
            <person name="Stajich J.E."/>
            <person name="Selbmann L."/>
        </authorList>
    </citation>
    <scope>NUCLEOTIDE SEQUENCE</scope>
    <source>
        <strain evidence="3">CCFEE 5312</strain>
    </source>
</reference>
<gene>
    <name evidence="3" type="ORF">LTR09_004656</name>
</gene>
<dbReference type="SMART" id="SM00439">
    <property type="entry name" value="BAH"/>
    <property type="match status" value="1"/>
</dbReference>
<dbReference type="GO" id="GO:0003682">
    <property type="term" value="F:chromatin binding"/>
    <property type="evidence" value="ECO:0007669"/>
    <property type="project" value="InterPro"/>
</dbReference>
<dbReference type="InterPro" id="IPR043151">
    <property type="entry name" value="BAH_sf"/>
</dbReference>
<feature type="domain" description="BAH" evidence="2">
    <location>
        <begin position="117"/>
        <end position="239"/>
    </location>
</feature>
<proteinExistence type="predicted"/>
<evidence type="ECO:0000313" key="3">
    <source>
        <dbReference type="EMBL" id="KAK3054388.1"/>
    </source>
</evidence>
<protein>
    <recommendedName>
        <fullName evidence="2">BAH domain-containing protein</fullName>
    </recommendedName>
</protein>
<dbReference type="Proteomes" id="UP001271007">
    <property type="component" value="Unassembled WGS sequence"/>
</dbReference>
<dbReference type="EMBL" id="JAWDJX010000012">
    <property type="protein sequence ID" value="KAK3054388.1"/>
    <property type="molecule type" value="Genomic_DNA"/>
</dbReference>
<organism evidence="3 4">
    <name type="scientific">Extremus antarcticus</name>
    <dbReference type="NCBI Taxonomy" id="702011"/>
    <lineage>
        <taxon>Eukaryota</taxon>
        <taxon>Fungi</taxon>
        <taxon>Dikarya</taxon>
        <taxon>Ascomycota</taxon>
        <taxon>Pezizomycotina</taxon>
        <taxon>Dothideomycetes</taxon>
        <taxon>Dothideomycetidae</taxon>
        <taxon>Mycosphaerellales</taxon>
        <taxon>Extremaceae</taxon>
        <taxon>Extremus</taxon>
    </lineage>
</organism>